<accession>A0A1Y4LTW3</accession>
<reference evidence="2" key="1">
    <citation type="submission" date="2017-04" db="EMBL/GenBank/DDBJ databases">
        <title>Function of individual gut microbiota members based on whole genome sequencing of pure cultures obtained from chicken caecum.</title>
        <authorList>
            <person name="Medvecky M."/>
            <person name="Cejkova D."/>
            <person name="Polansky O."/>
            <person name="Karasova D."/>
            <person name="Kubasova T."/>
            <person name="Cizek A."/>
            <person name="Rychlik I."/>
        </authorList>
    </citation>
    <scope>NUCLEOTIDE SEQUENCE [LARGE SCALE GENOMIC DNA]</scope>
    <source>
        <strain evidence="2">An178</strain>
    </source>
</reference>
<protein>
    <submittedName>
        <fullName evidence="1">Uncharacterized protein</fullName>
    </submittedName>
</protein>
<organism evidence="1 2">
    <name type="scientific">Faecalitalea cylindroides</name>
    <dbReference type="NCBI Taxonomy" id="39483"/>
    <lineage>
        <taxon>Bacteria</taxon>
        <taxon>Bacillati</taxon>
        <taxon>Bacillota</taxon>
        <taxon>Erysipelotrichia</taxon>
        <taxon>Erysipelotrichales</taxon>
        <taxon>Erysipelotrichaceae</taxon>
        <taxon>Faecalitalea</taxon>
    </lineage>
</organism>
<proteinExistence type="predicted"/>
<name>A0A1Y4LTW3_9FIRM</name>
<dbReference type="RefSeq" id="WP_087158744.1">
    <property type="nucleotide sequence ID" value="NZ_NFKM01000011.1"/>
</dbReference>
<comment type="caution">
    <text evidence="1">The sequence shown here is derived from an EMBL/GenBank/DDBJ whole genome shotgun (WGS) entry which is preliminary data.</text>
</comment>
<gene>
    <name evidence="1" type="ORF">B5F14_06580</name>
</gene>
<dbReference type="AlphaFoldDB" id="A0A1Y4LTW3"/>
<sequence length="112" mass="13123">MNSLISKIKKIHTALNSIQFDHIYHYDASTSSSNRYIVWQEEAQADSNYLNNNLEEQTVQGSIDFYTKTEFDDLADEIQKTLVAHSIAFSLFSIQYEKETGYIHYTWNWEVS</sequence>
<keyword evidence="2" id="KW-1185">Reference proteome</keyword>
<dbReference type="Proteomes" id="UP000195447">
    <property type="component" value="Unassembled WGS sequence"/>
</dbReference>
<evidence type="ECO:0000313" key="2">
    <source>
        <dbReference type="Proteomes" id="UP000195447"/>
    </source>
</evidence>
<dbReference type="EMBL" id="NFKM01000011">
    <property type="protein sequence ID" value="OUP60077.1"/>
    <property type="molecule type" value="Genomic_DNA"/>
</dbReference>
<evidence type="ECO:0000313" key="1">
    <source>
        <dbReference type="EMBL" id="OUP60077.1"/>
    </source>
</evidence>